<dbReference type="InterPro" id="IPR051201">
    <property type="entry name" value="Chloro_Bact_Ser_Proteases"/>
</dbReference>
<evidence type="ECO:0000256" key="4">
    <source>
        <dbReference type="SAM" id="Phobius"/>
    </source>
</evidence>
<keyword evidence="2" id="KW-0378">Hydrolase</keyword>
<protein>
    <submittedName>
        <fullName evidence="6">Trypsin-like peptidase domain-containing protein</fullName>
    </submittedName>
</protein>
<dbReference type="InterPro" id="IPR036034">
    <property type="entry name" value="PDZ_sf"/>
</dbReference>
<feature type="domain" description="PDZ" evidence="5">
    <location>
        <begin position="338"/>
        <end position="426"/>
    </location>
</feature>
<keyword evidence="7" id="KW-1185">Reference proteome</keyword>
<dbReference type="EMBL" id="BAAANN010000022">
    <property type="protein sequence ID" value="GAA1971698.1"/>
    <property type="molecule type" value="Genomic_DNA"/>
</dbReference>
<proteinExistence type="predicted"/>
<feature type="compositionally biased region" description="Gly residues" evidence="3">
    <location>
        <begin position="458"/>
        <end position="468"/>
    </location>
</feature>
<evidence type="ECO:0000256" key="3">
    <source>
        <dbReference type="SAM" id="MobiDB-lite"/>
    </source>
</evidence>
<feature type="compositionally biased region" description="Pro residues" evidence="3">
    <location>
        <begin position="31"/>
        <end position="45"/>
    </location>
</feature>
<dbReference type="PRINTS" id="PR00834">
    <property type="entry name" value="PROTEASES2C"/>
</dbReference>
<feature type="region of interest" description="Disordered" evidence="3">
    <location>
        <begin position="354"/>
        <end position="383"/>
    </location>
</feature>
<keyword evidence="1" id="KW-0645">Protease</keyword>
<dbReference type="PANTHER" id="PTHR43343">
    <property type="entry name" value="PEPTIDASE S12"/>
    <property type="match status" value="1"/>
</dbReference>
<dbReference type="PROSITE" id="PS50106">
    <property type="entry name" value="PDZ"/>
    <property type="match status" value="1"/>
</dbReference>
<dbReference type="InterPro" id="IPR001478">
    <property type="entry name" value="PDZ"/>
</dbReference>
<evidence type="ECO:0000256" key="2">
    <source>
        <dbReference type="ARBA" id="ARBA00022801"/>
    </source>
</evidence>
<sequence>MTENLPPQDEPQPPQSQPGQAQPEQAHQPQAQPPVEPQQPQPQPSPTQTWWHQQGAATPPYGAPEQQPYGAAGPVATRARPKRKVSTPIVVTAIIAGLIGGGVGIGGSALLASGDNPPVLSSQPPSASQVSSQAGSVAYAAEVATKFTVDIKIPSQQGTVTGTGIILTQDGYVLTNNHVVSGAANGGKIQVTTADGKKLSATVKGTAPSYDLAVIKLDNASGLTPAVLGQSNSLKVGQPVAAVGSPEQLSNTVTAGIISALSRTVKAGGEDGGGTVVYNGLQTDAPINPGNSGGPLVNMDGQVVAVNSAVEPGQSGNGGLQAYGLGFSIPIDKAKQIANELMQNGKAAKPVLGVSGSVQSQPGSANGGTQLAGVQDGGPAAQAGIKQGDTITAIDKTPINSYADLMAEVLKHTPGQQVPVAVQHADGSQQDVTVTLGSATDTEQTTVPQQPQDQQGNPFGGIPGFGGR</sequence>
<organism evidence="6 7">
    <name type="scientific">Amycolatopsis minnesotensis</name>
    <dbReference type="NCBI Taxonomy" id="337894"/>
    <lineage>
        <taxon>Bacteria</taxon>
        <taxon>Bacillati</taxon>
        <taxon>Actinomycetota</taxon>
        <taxon>Actinomycetes</taxon>
        <taxon>Pseudonocardiales</taxon>
        <taxon>Pseudonocardiaceae</taxon>
        <taxon>Amycolatopsis</taxon>
    </lineage>
</organism>
<dbReference type="Proteomes" id="UP001501116">
    <property type="component" value="Unassembled WGS sequence"/>
</dbReference>
<dbReference type="Gene3D" id="2.40.10.120">
    <property type="match status" value="1"/>
</dbReference>
<reference evidence="6 7" key="1">
    <citation type="journal article" date="2019" name="Int. J. Syst. Evol. Microbiol.">
        <title>The Global Catalogue of Microorganisms (GCM) 10K type strain sequencing project: providing services to taxonomists for standard genome sequencing and annotation.</title>
        <authorList>
            <consortium name="The Broad Institute Genomics Platform"/>
            <consortium name="The Broad Institute Genome Sequencing Center for Infectious Disease"/>
            <person name="Wu L."/>
            <person name="Ma J."/>
        </authorList>
    </citation>
    <scope>NUCLEOTIDE SEQUENCE [LARGE SCALE GENOMIC DNA]</scope>
    <source>
        <strain evidence="6 7">JCM 14545</strain>
    </source>
</reference>
<evidence type="ECO:0000259" key="5">
    <source>
        <dbReference type="PROSITE" id="PS50106"/>
    </source>
</evidence>
<dbReference type="Pfam" id="PF13365">
    <property type="entry name" value="Trypsin_2"/>
    <property type="match status" value="1"/>
</dbReference>
<dbReference type="PANTHER" id="PTHR43343:SF3">
    <property type="entry name" value="PROTEASE DO-LIKE 8, CHLOROPLASTIC"/>
    <property type="match status" value="1"/>
</dbReference>
<feature type="compositionally biased region" description="Low complexity" evidence="3">
    <location>
        <begin position="441"/>
        <end position="457"/>
    </location>
</feature>
<keyword evidence="4" id="KW-0472">Membrane</keyword>
<dbReference type="Gene3D" id="2.30.42.10">
    <property type="match status" value="1"/>
</dbReference>
<keyword evidence="4" id="KW-0812">Transmembrane</keyword>
<feature type="region of interest" description="Disordered" evidence="3">
    <location>
        <begin position="1"/>
        <end position="83"/>
    </location>
</feature>
<dbReference type="SMART" id="SM00228">
    <property type="entry name" value="PDZ"/>
    <property type="match status" value="1"/>
</dbReference>
<keyword evidence="4" id="KW-1133">Transmembrane helix</keyword>
<evidence type="ECO:0000313" key="6">
    <source>
        <dbReference type="EMBL" id="GAA1971698.1"/>
    </source>
</evidence>
<feature type="compositionally biased region" description="Low complexity" evidence="3">
    <location>
        <begin position="17"/>
        <end position="30"/>
    </location>
</feature>
<feature type="transmembrane region" description="Helical" evidence="4">
    <location>
        <begin position="89"/>
        <end position="112"/>
    </location>
</feature>
<evidence type="ECO:0000256" key="1">
    <source>
        <dbReference type="ARBA" id="ARBA00022670"/>
    </source>
</evidence>
<dbReference type="InterPro" id="IPR009003">
    <property type="entry name" value="Peptidase_S1_PA"/>
</dbReference>
<comment type="caution">
    <text evidence="6">The sequence shown here is derived from an EMBL/GenBank/DDBJ whole genome shotgun (WGS) entry which is preliminary data.</text>
</comment>
<name>A0ABN2RMI2_9PSEU</name>
<feature type="compositionally biased region" description="Low complexity" evidence="3">
    <location>
        <begin position="354"/>
        <end position="364"/>
    </location>
</feature>
<accession>A0ABN2RMI2</accession>
<evidence type="ECO:0000313" key="7">
    <source>
        <dbReference type="Proteomes" id="UP001501116"/>
    </source>
</evidence>
<dbReference type="RefSeq" id="WP_344424238.1">
    <property type="nucleotide sequence ID" value="NZ_BAAANN010000022.1"/>
</dbReference>
<dbReference type="InterPro" id="IPR001940">
    <property type="entry name" value="Peptidase_S1C"/>
</dbReference>
<dbReference type="SUPFAM" id="SSF50494">
    <property type="entry name" value="Trypsin-like serine proteases"/>
    <property type="match status" value="1"/>
</dbReference>
<dbReference type="Pfam" id="PF13180">
    <property type="entry name" value="PDZ_2"/>
    <property type="match status" value="1"/>
</dbReference>
<dbReference type="SUPFAM" id="SSF50156">
    <property type="entry name" value="PDZ domain-like"/>
    <property type="match status" value="1"/>
</dbReference>
<gene>
    <name evidence="6" type="ORF">GCM10009754_52520</name>
</gene>
<feature type="region of interest" description="Disordered" evidence="3">
    <location>
        <begin position="441"/>
        <end position="468"/>
    </location>
</feature>